<dbReference type="AlphaFoldDB" id="A0A0K6GYP2"/>
<accession>A0A0K6GYP2</accession>
<evidence type="ECO:0000313" key="1">
    <source>
        <dbReference type="EMBL" id="CUA83739.1"/>
    </source>
</evidence>
<dbReference type="Proteomes" id="UP000243535">
    <property type="component" value="Unassembled WGS sequence"/>
</dbReference>
<evidence type="ECO:0008006" key="3">
    <source>
        <dbReference type="Google" id="ProtNLM"/>
    </source>
</evidence>
<reference evidence="2" key="1">
    <citation type="submission" date="2015-08" db="EMBL/GenBank/DDBJ databases">
        <authorList>
            <person name="Varghese N."/>
        </authorList>
    </citation>
    <scope>NUCLEOTIDE SEQUENCE [LARGE SCALE GENOMIC DNA]</scope>
    <source>
        <strain evidence="2">DSM 17901</strain>
    </source>
</reference>
<dbReference type="OrthoDB" id="5431733at2"/>
<gene>
    <name evidence="1" type="ORF">Ga0061063_1885</name>
</gene>
<proteinExistence type="predicted"/>
<sequence>MYEVNRSIALIRPRTPFFDWLQALPGNIAEGLTLDDLRSDSNALLIPPNDDAEDALAFIMERAESLFAAELSDWCEDDALWPDTLDADTFAVWFDVEIHTILTDLVDAPLEREQFEPFDLPQAD</sequence>
<name>A0A0K6GYP2_9NEIS</name>
<dbReference type="STRING" id="375574.GCA_001418035_01677"/>
<evidence type="ECO:0000313" key="2">
    <source>
        <dbReference type="Proteomes" id="UP000243535"/>
    </source>
</evidence>
<keyword evidence="2" id="KW-1185">Reference proteome</keyword>
<organism evidence="1 2">
    <name type="scientific">Gulbenkiania indica</name>
    <dbReference type="NCBI Taxonomy" id="375574"/>
    <lineage>
        <taxon>Bacteria</taxon>
        <taxon>Pseudomonadati</taxon>
        <taxon>Pseudomonadota</taxon>
        <taxon>Betaproteobacteria</taxon>
        <taxon>Neisseriales</taxon>
        <taxon>Chromobacteriaceae</taxon>
        <taxon>Gulbenkiania</taxon>
    </lineage>
</organism>
<protein>
    <recommendedName>
        <fullName evidence="3">VacJ</fullName>
    </recommendedName>
</protein>
<dbReference type="EMBL" id="CYHA01000003">
    <property type="protein sequence ID" value="CUA83739.1"/>
    <property type="molecule type" value="Genomic_DNA"/>
</dbReference>
<dbReference type="RefSeq" id="WP_055433987.1">
    <property type="nucleotide sequence ID" value="NZ_CYHA01000003.1"/>
</dbReference>